<dbReference type="SUPFAM" id="SSF52402">
    <property type="entry name" value="Adenine nucleotide alpha hydrolases-like"/>
    <property type="match status" value="1"/>
</dbReference>
<gene>
    <name evidence="2" type="ORF">NYF23_12960</name>
</gene>
<dbReference type="Gene3D" id="3.90.1490.10">
    <property type="entry name" value="putative n-type atp pyrophosphatase, domain 2"/>
    <property type="match status" value="1"/>
</dbReference>
<dbReference type="InterPro" id="IPR002761">
    <property type="entry name" value="Diphthami_syn_dom"/>
</dbReference>
<proteinExistence type="predicted"/>
<evidence type="ECO:0000313" key="2">
    <source>
        <dbReference type="EMBL" id="UVW34908.1"/>
    </source>
</evidence>
<keyword evidence="3" id="KW-1185">Reference proteome</keyword>
<name>A0ABY5TM20_9GAMM</name>
<organism evidence="2 3">
    <name type="scientific">SAR92 clade bacterium H455</name>
    <dbReference type="NCBI Taxonomy" id="2974818"/>
    <lineage>
        <taxon>Bacteria</taxon>
        <taxon>Pseudomonadati</taxon>
        <taxon>Pseudomonadota</taxon>
        <taxon>Gammaproteobacteria</taxon>
        <taxon>Cellvibrionales</taxon>
        <taxon>Porticoccaceae</taxon>
        <taxon>SAR92 clade</taxon>
    </lineage>
</organism>
<accession>A0ABY5TM20</accession>
<dbReference type="GO" id="GO:0016787">
    <property type="term" value="F:hydrolase activity"/>
    <property type="evidence" value="ECO:0007669"/>
    <property type="project" value="UniProtKB-KW"/>
</dbReference>
<evidence type="ECO:0000259" key="1">
    <source>
        <dbReference type="Pfam" id="PF01902"/>
    </source>
</evidence>
<keyword evidence="2" id="KW-0378">Hydrolase</keyword>
<feature type="domain" description="Diphthamide synthase" evidence="1">
    <location>
        <begin position="11"/>
        <end position="216"/>
    </location>
</feature>
<protein>
    <submittedName>
        <fullName evidence="2">Adenine nucleotide alpha hydrolase</fullName>
    </submittedName>
</protein>
<evidence type="ECO:0000313" key="3">
    <source>
        <dbReference type="Proteomes" id="UP001059934"/>
    </source>
</evidence>
<dbReference type="Pfam" id="PF01902">
    <property type="entry name" value="Diphthami_syn_2"/>
    <property type="match status" value="1"/>
</dbReference>
<dbReference type="Gene3D" id="3.40.50.620">
    <property type="entry name" value="HUPs"/>
    <property type="match status" value="1"/>
</dbReference>
<reference evidence="2" key="1">
    <citation type="submission" date="2022-08" db="EMBL/GenBank/DDBJ databases">
        <title>Catabolic pathway analysis in culturable SAR92 clade bacteria reveals their overlooked roles in DMSP degradation in coastal seas.</title>
        <authorList>
            <person name="He X."/>
            <person name="Zhang X."/>
            <person name="Zhang Y."/>
        </authorList>
    </citation>
    <scope>NUCLEOTIDE SEQUENCE</scope>
    <source>
        <strain evidence="2">H455</strain>
    </source>
</reference>
<dbReference type="EMBL" id="CP103416">
    <property type="protein sequence ID" value="UVW34908.1"/>
    <property type="molecule type" value="Genomic_DNA"/>
</dbReference>
<dbReference type="InterPro" id="IPR014729">
    <property type="entry name" value="Rossmann-like_a/b/a_fold"/>
</dbReference>
<dbReference type="Proteomes" id="UP001059934">
    <property type="component" value="Chromosome"/>
</dbReference>
<dbReference type="CDD" id="cd01994">
    <property type="entry name" value="AANH_PF0828-like"/>
    <property type="match status" value="1"/>
</dbReference>
<sequence length="232" mass="25623">MTLSASTGIKRVLLSWSSGKDSAWTLYQLQRDPTVEVVGLLTTFNGEFNRSAIHGVRQQLLRLQAEAAGLPLIEIPLPWPCSNEDYESLMGAALDNARIQLQIDAVAFGDLYLEDIRNYRESKMRGTGLELLFPLWQIPTDQLARQMIAGGLKAAITCLDPRVMPEHFAGAQFSTQLLENLAKNVDPCGENGEFHTFAWDGPMFSKPIAVVGGEVVKRDGFVYADLLLEEGP</sequence>